<protein>
    <recommendedName>
        <fullName evidence="5">Maltodextrin-binding protein</fullName>
    </recommendedName>
</protein>
<evidence type="ECO:0000313" key="8">
    <source>
        <dbReference type="Proteomes" id="UP000654993"/>
    </source>
</evidence>
<gene>
    <name evidence="7" type="primary">cycB</name>
    <name evidence="7" type="ORF">PRECH8_24180</name>
</gene>
<keyword evidence="5" id="KW-0472">Membrane</keyword>
<keyword evidence="3 5" id="KW-0762">Sugar transport</keyword>
<dbReference type="AlphaFoldDB" id="A0A916QE87"/>
<reference evidence="7" key="2">
    <citation type="journal article" date="2021" name="Data Brief">
        <title>Draft genome sequence data of the facultative, thermophilic, xylanolytic bacterium Paenibacillus sp. strain DA-C8.</title>
        <authorList>
            <person name="Chhe C."/>
            <person name="Uke A."/>
            <person name="Baramee S."/>
            <person name="Ungkulpasvich U."/>
            <person name="Tachaapaikoon C."/>
            <person name="Pason P."/>
            <person name="Waeonukul R."/>
            <person name="Ratanakhanokchai K."/>
            <person name="Kosugi A."/>
        </authorList>
    </citation>
    <scope>NUCLEOTIDE SEQUENCE</scope>
    <source>
        <strain evidence="7">DA-C8</strain>
    </source>
</reference>
<dbReference type="GO" id="GO:0055052">
    <property type="term" value="C:ATP-binding cassette (ABC) transporter complex, substrate-binding subunit-containing"/>
    <property type="evidence" value="ECO:0007669"/>
    <property type="project" value="TreeGrafter"/>
</dbReference>
<dbReference type="PRINTS" id="PR00181">
    <property type="entry name" value="MALTOSEBP"/>
</dbReference>
<dbReference type="PANTHER" id="PTHR30061:SF50">
    <property type="entry name" value="MALTOSE_MALTODEXTRIN-BINDING PERIPLASMIC PROTEIN"/>
    <property type="match status" value="1"/>
</dbReference>
<name>A0A916QE87_9BACL</name>
<comment type="similarity">
    <text evidence="1 5">Belongs to the bacterial solute-binding protein 1 family.</text>
</comment>
<accession>A0A916QE87</accession>
<dbReference type="Gene3D" id="3.40.190.10">
    <property type="entry name" value="Periplasmic binding protein-like II"/>
    <property type="match status" value="2"/>
</dbReference>
<reference evidence="7" key="1">
    <citation type="submission" date="2020-08" db="EMBL/GenBank/DDBJ databases">
        <authorList>
            <person name="Uke A."/>
            <person name="Chhe C."/>
            <person name="Baramee S."/>
            <person name="Kosugi A."/>
        </authorList>
    </citation>
    <scope>NUCLEOTIDE SEQUENCE</scope>
    <source>
        <strain evidence="7">DA-C8</strain>
    </source>
</reference>
<dbReference type="GO" id="GO:1901982">
    <property type="term" value="F:maltose binding"/>
    <property type="evidence" value="ECO:0007669"/>
    <property type="project" value="TreeGrafter"/>
</dbReference>
<dbReference type="GO" id="GO:0015768">
    <property type="term" value="P:maltose transport"/>
    <property type="evidence" value="ECO:0007669"/>
    <property type="project" value="TreeGrafter"/>
</dbReference>
<dbReference type="SUPFAM" id="SSF53850">
    <property type="entry name" value="Periplasmic binding protein-like II"/>
    <property type="match status" value="1"/>
</dbReference>
<feature type="compositionally biased region" description="Low complexity" evidence="6">
    <location>
        <begin position="43"/>
        <end position="52"/>
    </location>
</feature>
<evidence type="ECO:0000256" key="2">
    <source>
        <dbReference type="ARBA" id="ARBA00022448"/>
    </source>
</evidence>
<dbReference type="Pfam" id="PF13416">
    <property type="entry name" value="SBP_bac_8"/>
    <property type="match status" value="1"/>
</dbReference>
<dbReference type="InterPro" id="IPR006059">
    <property type="entry name" value="SBP"/>
</dbReference>
<keyword evidence="8" id="KW-1185">Reference proteome</keyword>
<keyword evidence="5" id="KW-0449">Lipoprotein</keyword>
<comment type="caution">
    <text evidence="7">The sequence shown here is derived from an EMBL/GenBank/DDBJ whole genome shotgun (WGS) entry which is preliminary data.</text>
</comment>
<evidence type="ECO:0000256" key="3">
    <source>
        <dbReference type="ARBA" id="ARBA00022597"/>
    </source>
</evidence>
<feature type="compositionally biased region" description="Polar residues" evidence="6">
    <location>
        <begin position="27"/>
        <end position="37"/>
    </location>
</feature>
<comment type="subcellular location">
    <subcellularLocation>
        <location evidence="5">Cell membrane</location>
        <topology evidence="5">Lipid-anchor</topology>
    </subcellularLocation>
</comment>
<feature type="signal peptide" evidence="5">
    <location>
        <begin position="1"/>
        <end position="22"/>
    </location>
</feature>
<evidence type="ECO:0000256" key="5">
    <source>
        <dbReference type="RuleBase" id="RU365005"/>
    </source>
</evidence>
<keyword evidence="4 5" id="KW-0732">Signal</keyword>
<dbReference type="PROSITE" id="PS51257">
    <property type="entry name" value="PROKAR_LIPOPROTEIN"/>
    <property type="match status" value="1"/>
</dbReference>
<dbReference type="GO" id="GO:0042956">
    <property type="term" value="P:maltodextrin transmembrane transport"/>
    <property type="evidence" value="ECO:0007669"/>
    <property type="project" value="TreeGrafter"/>
</dbReference>
<evidence type="ECO:0000256" key="4">
    <source>
        <dbReference type="ARBA" id="ARBA00022729"/>
    </source>
</evidence>
<dbReference type="InterPro" id="IPR006060">
    <property type="entry name" value="Maltose/Cyclodextrin-bd"/>
</dbReference>
<dbReference type="Proteomes" id="UP000654993">
    <property type="component" value="Unassembled WGS sequence"/>
</dbReference>
<feature type="region of interest" description="Disordered" evidence="6">
    <location>
        <begin position="27"/>
        <end position="57"/>
    </location>
</feature>
<keyword evidence="5" id="KW-1003">Cell membrane</keyword>
<dbReference type="PANTHER" id="PTHR30061">
    <property type="entry name" value="MALTOSE-BINDING PERIPLASMIC PROTEIN"/>
    <property type="match status" value="1"/>
</dbReference>
<dbReference type="EMBL" id="BMAQ01000035">
    <property type="protein sequence ID" value="GFR39122.1"/>
    <property type="molecule type" value="Genomic_DNA"/>
</dbReference>
<evidence type="ECO:0000313" key="7">
    <source>
        <dbReference type="EMBL" id="GFR39122.1"/>
    </source>
</evidence>
<sequence>MKDMKKKSVAILVALLMVFLAACGSSQNSGKNASNTPQPAPVNTDANGNQNAADDDELLPEEGAKLVVWESKEEKPFIEAIGKKFEELYGVPVTVEEVPGGDQGGRLATDGPAGLAADILTMPHDHIGPAATAGLILPNDYFEEETRATMVESAIIASTYNGILYGYPKSVETYALFYNKELISEPPATWEEVIEFAKSYNDPANNKFAIMFENGNFYFGYPFVASYGGYVFGNDGSDGSDLGVNTEGAVKGFEVFQSLKEILPLNTGDITWDVKTQLFTDGKLAMNIDGPWAVSTFRDQVDFGIAPLPAMEDGVPSISFSGVKSYYVNSYSKYPNAARLFAYFASSLENQLINYEMTGIIPAHKEAGEDERIKNDPIVSGFFEQFTYSHPMPSIPEMQNVWEPMAAAMTTIWNDGADVRQTLDTTANTIKQRISSSN</sequence>
<keyword evidence="2 5" id="KW-0813">Transport</keyword>
<organism evidence="7 8">
    <name type="scientific">Insulibacter thermoxylanivorax</name>
    <dbReference type="NCBI Taxonomy" id="2749268"/>
    <lineage>
        <taxon>Bacteria</taxon>
        <taxon>Bacillati</taxon>
        <taxon>Bacillota</taxon>
        <taxon>Bacilli</taxon>
        <taxon>Bacillales</taxon>
        <taxon>Paenibacillaceae</taxon>
        <taxon>Insulibacter</taxon>
    </lineage>
</organism>
<proteinExistence type="inferred from homology"/>
<evidence type="ECO:0000256" key="6">
    <source>
        <dbReference type="SAM" id="MobiDB-lite"/>
    </source>
</evidence>
<evidence type="ECO:0000256" key="1">
    <source>
        <dbReference type="ARBA" id="ARBA00008520"/>
    </source>
</evidence>
<dbReference type="CDD" id="cd13586">
    <property type="entry name" value="PBP2_Maltose_binding_like"/>
    <property type="match status" value="1"/>
</dbReference>
<dbReference type="GO" id="GO:0015144">
    <property type="term" value="F:carbohydrate transmembrane transporter activity"/>
    <property type="evidence" value="ECO:0007669"/>
    <property type="project" value="InterPro"/>
</dbReference>
<feature type="chain" id="PRO_5039744521" description="Maltodextrin-binding protein" evidence="5">
    <location>
        <begin position="23"/>
        <end position="438"/>
    </location>
</feature>